<name>A0A914YSW8_9BILA</name>
<dbReference type="WBParaSite" id="PSU_v2.g20524.t1">
    <property type="protein sequence ID" value="PSU_v2.g20524.t1"/>
    <property type="gene ID" value="PSU_v2.g20524"/>
</dbReference>
<dbReference type="AlphaFoldDB" id="A0A914YSW8"/>
<protein>
    <submittedName>
        <fullName evidence="2">Uncharacterized protein</fullName>
    </submittedName>
</protein>
<evidence type="ECO:0000313" key="2">
    <source>
        <dbReference type="WBParaSite" id="PSU_v2.g20524.t1"/>
    </source>
</evidence>
<evidence type="ECO:0000313" key="1">
    <source>
        <dbReference type="Proteomes" id="UP000887577"/>
    </source>
</evidence>
<accession>A0A914YSW8</accession>
<keyword evidence="1" id="KW-1185">Reference proteome</keyword>
<organism evidence="1 2">
    <name type="scientific">Panagrolaimus superbus</name>
    <dbReference type="NCBI Taxonomy" id="310955"/>
    <lineage>
        <taxon>Eukaryota</taxon>
        <taxon>Metazoa</taxon>
        <taxon>Ecdysozoa</taxon>
        <taxon>Nematoda</taxon>
        <taxon>Chromadorea</taxon>
        <taxon>Rhabditida</taxon>
        <taxon>Tylenchina</taxon>
        <taxon>Panagrolaimomorpha</taxon>
        <taxon>Panagrolaimoidea</taxon>
        <taxon>Panagrolaimidae</taxon>
        <taxon>Panagrolaimus</taxon>
    </lineage>
</organism>
<proteinExistence type="predicted"/>
<dbReference type="SUPFAM" id="SSF56112">
    <property type="entry name" value="Protein kinase-like (PK-like)"/>
    <property type="match status" value="1"/>
</dbReference>
<sequence length="118" mass="13588">MAEVIQGETVFDDASGERSIIYNKIMNDAPVIKIQDNDAKDFFSHLLQKQPSARLKQILQHQFFRNVSKSPLLVPGEFFVNPSPDESSAEKCPEKFRKAILEKKLILFPTKERLHVFK</sequence>
<dbReference type="InterPro" id="IPR011009">
    <property type="entry name" value="Kinase-like_dom_sf"/>
</dbReference>
<dbReference type="Proteomes" id="UP000887577">
    <property type="component" value="Unplaced"/>
</dbReference>
<reference evidence="2" key="1">
    <citation type="submission" date="2022-11" db="UniProtKB">
        <authorList>
            <consortium name="WormBaseParasite"/>
        </authorList>
    </citation>
    <scope>IDENTIFICATION</scope>
</reference>
<dbReference type="Gene3D" id="1.10.510.10">
    <property type="entry name" value="Transferase(Phosphotransferase) domain 1"/>
    <property type="match status" value="1"/>
</dbReference>